<gene>
    <name evidence="1" type="ORF">GCM10023082_06000</name>
</gene>
<protein>
    <submittedName>
        <fullName evidence="1">Uncharacterized protein</fullName>
    </submittedName>
</protein>
<evidence type="ECO:0000313" key="1">
    <source>
        <dbReference type="EMBL" id="GAA3710935.1"/>
    </source>
</evidence>
<dbReference type="Proteomes" id="UP001499884">
    <property type="component" value="Unassembled WGS sequence"/>
</dbReference>
<dbReference type="EMBL" id="BAABEP010000002">
    <property type="protein sequence ID" value="GAA3710935.1"/>
    <property type="molecule type" value="Genomic_DNA"/>
</dbReference>
<evidence type="ECO:0000313" key="2">
    <source>
        <dbReference type="Proteomes" id="UP001499884"/>
    </source>
</evidence>
<sequence>MDTLWRHLVVQDYEISRSASTRLEFDLYTTSLMAWPAVWMDDPTPYGVLRRPGIVDIDRAVHEKLVGRLADHLFDPARAQVFVTRAVGHRERTAAALTRAEQALAAGAAGAAGAALAEATAAFLPVMSTHIVNWLLPESRWEAFLTQRFGDEGRARACMLALSTPAATGHLLAAHQDVVQAALAVRGGAELCGTAADLTARIGTLYGKGTPAARAMPYEDPAQVAGLVQTLAASPNPEAEFEQITAARARAQRLREAWEAAALLAAAGDPDAVARVRAIVIILSWACDSEERRKVLRHSYLAAVRRWSQTQDLDPATLTTADLLTAGASS</sequence>
<accession>A0ABP7DYL3</accession>
<comment type="caution">
    <text evidence="1">The sequence shown here is derived from an EMBL/GenBank/DDBJ whole genome shotgun (WGS) entry which is preliminary data.</text>
</comment>
<name>A0ABP7DYL3_9ACTN</name>
<reference evidence="2" key="1">
    <citation type="journal article" date="2019" name="Int. J. Syst. Evol. Microbiol.">
        <title>The Global Catalogue of Microorganisms (GCM) 10K type strain sequencing project: providing services to taxonomists for standard genome sequencing and annotation.</title>
        <authorList>
            <consortium name="The Broad Institute Genomics Platform"/>
            <consortium name="The Broad Institute Genome Sequencing Center for Infectious Disease"/>
            <person name="Wu L."/>
            <person name="Ma J."/>
        </authorList>
    </citation>
    <scope>NUCLEOTIDE SEQUENCE [LARGE SCALE GENOMIC DNA]</scope>
    <source>
        <strain evidence="2">JCM 30846</strain>
    </source>
</reference>
<keyword evidence="2" id="KW-1185">Reference proteome</keyword>
<organism evidence="1 2">
    <name type="scientific">Streptomyces tremellae</name>
    <dbReference type="NCBI Taxonomy" id="1124239"/>
    <lineage>
        <taxon>Bacteria</taxon>
        <taxon>Bacillati</taxon>
        <taxon>Actinomycetota</taxon>
        <taxon>Actinomycetes</taxon>
        <taxon>Kitasatosporales</taxon>
        <taxon>Streptomycetaceae</taxon>
        <taxon>Streptomyces</taxon>
    </lineage>
</organism>
<dbReference type="RefSeq" id="WP_345640650.1">
    <property type="nucleotide sequence ID" value="NZ_BAABEP010000002.1"/>
</dbReference>
<proteinExistence type="predicted"/>